<reference evidence="1 2" key="1">
    <citation type="journal article" date="2021" name="Elife">
        <title>Chloroplast acquisition without the gene transfer in kleptoplastic sea slugs, Plakobranchus ocellatus.</title>
        <authorList>
            <person name="Maeda T."/>
            <person name="Takahashi S."/>
            <person name="Yoshida T."/>
            <person name="Shimamura S."/>
            <person name="Takaki Y."/>
            <person name="Nagai Y."/>
            <person name="Toyoda A."/>
            <person name="Suzuki Y."/>
            <person name="Arimoto A."/>
            <person name="Ishii H."/>
            <person name="Satoh N."/>
            <person name="Nishiyama T."/>
            <person name="Hasebe M."/>
            <person name="Maruyama T."/>
            <person name="Minagawa J."/>
            <person name="Obokata J."/>
            <person name="Shigenobu S."/>
        </authorList>
    </citation>
    <scope>NUCLEOTIDE SEQUENCE [LARGE SCALE GENOMIC DNA]</scope>
</reference>
<gene>
    <name evidence="1" type="ORF">PoB_001217900</name>
</gene>
<comment type="caution">
    <text evidence="1">The sequence shown here is derived from an EMBL/GenBank/DDBJ whole genome shotgun (WGS) entry which is preliminary data.</text>
</comment>
<organism evidence="1 2">
    <name type="scientific">Plakobranchus ocellatus</name>
    <dbReference type="NCBI Taxonomy" id="259542"/>
    <lineage>
        <taxon>Eukaryota</taxon>
        <taxon>Metazoa</taxon>
        <taxon>Spiralia</taxon>
        <taxon>Lophotrochozoa</taxon>
        <taxon>Mollusca</taxon>
        <taxon>Gastropoda</taxon>
        <taxon>Heterobranchia</taxon>
        <taxon>Euthyneura</taxon>
        <taxon>Panpulmonata</taxon>
        <taxon>Sacoglossa</taxon>
        <taxon>Placobranchoidea</taxon>
        <taxon>Plakobranchidae</taxon>
        <taxon>Plakobranchus</taxon>
    </lineage>
</organism>
<protein>
    <submittedName>
        <fullName evidence="1">Uncharacterized protein</fullName>
    </submittedName>
</protein>
<name>A0AAV3YUS6_9GAST</name>
<dbReference type="AlphaFoldDB" id="A0AAV3YUS6"/>
<evidence type="ECO:0000313" key="2">
    <source>
        <dbReference type="Proteomes" id="UP000735302"/>
    </source>
</evidence>
<dbReference type="Proteomes" id="UP000735302">
    <property type="component" value="Unassembled WGS sequence"/>
</dbReference>
<proteinExistence type="predicted"/>
<accession>A0AAV3YUS6</accession>
<evidence type="ECO:0000313" key="1">
    <source>
        <dbReference type="EMBL" id="GFN85673.1"/>
    </source>
</evidence>
<keyword evidence="2" id="KW-1185">Reference proteome</keyword>
<dbReference type="EMBL" id="BLXT01001440">
    <property type="protein sequence ID" value="GFN85673.1"/>
    <property type="molecule type" value="Genomic_DNA"/>
</dbReference>
<sequence length="90" mass="10441">MPELWPPLAGHPITSTRKSRFTFRSHHIGRPVSRLVWIRLIAFQDASSCWCCMFKTDDAVLAEKKEGLQKKALDPQHFQKKTEVRRIPPS</sequence>